<dbReference type="Gene3D" id="3.50.50.60">
    <property type="entry name" value="FAD/NAD(P)-binding domain"/>
    <property type="match status" value="1"/>
</dbReference>
<keyword evidence="6" id="KW-1185">Reference proteome</keyword>
<comment type="caution">
    <text evidence="5">The sequence shown here is derived from an EMBL/GenBank/DDBJ whole genome shotgun (WGS) entry which is preliminary data.</text>
</comment>
<comment type="cofactor">
    <cofactor evidence="1">
        <name>FAD</name>
        <dbReference type="ChEBI" id="CHEBI:57692"/>
    </cofactor>
</comment>
<name>A0ABW2RST0_9NOCA</name>
<dbReference type="Proteomes" id="UP001596484">
    <property type="component" value="Unassembled WGS sequence"/>
</dbReference>
<keyword evidence="3" id="KW-0560">Oxidoreductase</keyword>
<accession>A0ABW2RST0</accession>
<dbReference type="InterPro" id="IPR036188">
    <property type="entry name" value="FAD/NAD-bd_sf"/>
</dbReference>
<dbReference type="RefSeq" id="WP_378400955.1">
    <property type="nucleotide sequence ID" value="NZ_JBHTCS010000002.1"/>
</dbReference>
<dbReference type="Gene3D" id="3.90.660.10">
    <property type="match status" value="1"/>
</dbReference>
<feature type="domain" description="Amine oxidase" evidence="4">
    <location>
        <begin position="15"/>
        <end position="446"/>
    </location>
</feature>
<gene>
    <name evidence="5" type="ORF">ACFQS9_01800</name>
</gene>
<evidence type="ECO:0000259" key="4">
    <source>
        <dbReference type="Pfam" id="PF01593"/>
    </source>
</evidence>
<evidence type="ECO:0000256" key="1">
    <source>
        <dbReference type="ARBA" id="ARBA00001974"/>
    </source>
</evidence>
<dbReference type="PANTHER" id="PTHR43563:SF1">
    <property type="entry name" value="AMINE OXIDASE [FLAVIN-CONTAINING] B"/>
    <property type="match status" value="1"/>
</dbReference>
<proteinExistence type="inferred from homology"/>
<dbReference type="InterPro" id="IPR050703">
    <property type="entry name" value="Flavin_MAO"/>
</dbReference>
<organism evidence="5 6">
    <name type="scientific">Rhodococcus daqingensis</name>
    <dbReference type="NCBI Taxonomy" id="2479363"/>
    <lineage>
        <taxon>Bacteria</taxon>
        <taxon>Bacillati</taxon>
        <taxon>Actinomycetota</taxon>
        <taxon>Actinomycetes</taxon>
        <taxon>Mycobacteriales</taxon>
        <taxon>Nocardiaceae</taxon>
        <taxon>Rhodococcus</taxon>
    </lineage>
</organism>
<sequence>MSAAVVDVVIVGAGVAGLVAARDLVRRGREVVVLEARDRVGGRLLNDTLPGGAPIEVGGQWVGPGQRRVLDLIAELGLSTFPTHDHGLRIAEFAGRRSEYSGRIPKLGPAALADLAQGQWRLQRATRAIVCDEPWRSAGADRLDGQTFATWVDRHFVTRGGRAFMRLITEAVFSAEPEDLSALWALSYIAAAGGLDAMIETTGGAQQDRVVGGTQRIALELAAELGDRVVLETPVASIDWSDMGVRVTTVTGTEVRAGRAIVAVPPPLAARIRFTPALPGDRDQLLQRMPMGRVIKVNVVYEEPFWRRAGLSGQVTSDSRPFGVVYDNTLPGGGPGVLVGFLEGAAADVAARLDPSERRRRVIDDLVTYFGPDAANPIDFIERDWAAEEFSRGGYGAFTAPRTLTRFGPSLRRPVGPLHWAGTETATRWPGYIDGAVESGARAAVETDSALASVPPAGVDVL</sequence>
<dbReference type="EMBL" id="JBHTCS010000002">
    <property type="protein sequence ID" value="MFC7446614.1"/>
    <property type="molecule type" value="Genomic_DNA"/>
</dbReference>
<dbReference type="Pfam" id="PF01593">
    <property type="entry name" value="Amino_oxidase"/>
    <property type="match status" value="1"/>
</dbReference>
<dbReference type="Gene3D" id="1.10.405.10">
    <property type="entry name" value="Guanine Nucleotide Dissociation Inhibitor, domain 1"/>
    <property type="match status" value="1"/>
</dbReference>
<reference evidence="6" key="1">
    <citation type="journal article" date="2019" name="Int. J. Syst. Evol. Microbiol.">
        <title>The Global Catalogue of Microorganisms (GCM) 10K type strain sequencing project: providing services to taxonomists for standard genome sequencing and annotation.</title>
        <authorList>
            <consortium name="The Broad Institute Genomics Platform"/>
            <consortium name="The Broad Institute Genome Sequencing Center for Infectious Disease"/>
            <person name="Wu L."/>
            <person name="Ma J."/>
        </authorList>
    </citation>
    <scope>NUCLEOTIDE SEQUENCE [LARGE SCALE GENOMIC DNA]</scope>
    <source>
        <strain evidence="6">ICMP 19430</strain>
    </source>
</reference>
<dbReference type="PRINTS" id="PR00757">
    <property type="entry name" value="AMINEOXDASEF"/>
</dbReference>
<dbReference type="SUPFAM" id="SSF54373">
    <property type="entry name" value="FAD-linked reductases, C-terminal domain"/>
    <property type="match status" value="1"/>
</dbReference>
<dbReference type="InterPro" id="IPR001613">
    <property type="entry name" value="Flavin_amine_oxidase"/>
</dbReference>
<evidence type="ECO:0000313" key="6">
    <source>
        <dbReference type="Proteomes" id="UP001596484"/>
    </source>
</evidence>
<evidence type="ECO:0000313" key="5">
    <source>
        <dbReference type="EMBL" id="MFC7446614.1"/>
    </source>
</evidence>
<evidence type="ECO:0000256" key="3">
    <source>
        <dbReference type="ARBA" id="ARBA00023002"/>
    </source>
</evidence>
<comment type="similarity">
    <text evidence="2">Belongs to the flavin monoamine oxidase family.</text>
</comment>
<evidence type="ECO:0000256" key="2">
    <source>
        <dbReference type="ARBA" id="ARBA00005995"/>
    </source>
</evidence>
<protein>
    <submittedName>
        <fullName evidence="5">Flavin monoamine oxidase family protein</fullName>
    </submittedName>
</protein>
<dbReference type="SUPFAM" id="SSF51905">
    <property type="entry name" value="FAD/NAD(P)-binding domain"/>
    <property type="match status" value="1"/>
</dbReference>
<dbReference type="PANTHER" id="PTHR43563">
    <property type="entry name" value="AMINE OXIDASE"/>
    <property type="match status" value="1"/>
</dbReference>
<dbReference type="InterPro" id="IPR002937">
    <property type="entry name" value="Amino_oxidase"/>
</dbReference>